<proteinExistence type="predicted"/>
<comment type="caution">
    <text evidence="1">The sequence shown here is derived from an EMBL/GenBank/DDBJ whole genome shotgun (WGS) entry which is preliminary data.</text>
</comment>
<accession>A0ABT8CVB1</accession>
<protein>
    <submittedName>
        <fullName evidence="1">Uncharacterized protein</fullName>
    </submittedName>
</protein>
<evidence type="ECO:0000313" key="2">
    <source>
        <dbReference type="Proteomes" id="UP001242368"/>
    </source>
</evidence>
<dbReference type="EMBL" id="JAUFQU010000001">
    <property type="protein sequence ID" value="MDN3707122.1"/>
    <property type="molecule type" value="Genomic_DNA"/>
</dbReference>
<name>A0ABT8CVB1_9FLAO</name>
<keyword evidence="2" id="KW-1185">Reference proteome</keyword>
<dbReference type="Proteomes" id="UP001242368">
    <property type="component" value="Unassembled WGS sequence"/>
</dbReference>
<evidence type="ECO:0000313" key="1">
    <source>
        <dbReference type="EMBL" id="MDN3707122.1"/>
    </source>
</evidence>
<gene>
    <name evidence="1" type="ORF">QW060_08235</name>
</gene>
<reference evidence="2" key="1">
    <citation type="journal article" date="2019" name="Int. J. Syst. Evol. Microbiol.">
        <title>The Global Catalogue of Microorganisms (GCM) 10K type strain sequencing project: providing services to taxonomists for standard genome sequencing and annotation.</title>
        <authorList>
            <consortium name="The Broad Institute Genomics Platform"/>
            <consortium name="The Broad Institute Genome Sequencing Center for Infectious Disease"/>
            <person name="Wu L."/>
            <person name="Ma J."/>
        </authorList>
    </citation>
    <scope>NUCLEOTIDE SEQUENCE [LARGE SCALE GENOMIC DNA]</scope>
    <source>
        <strain evidence="2">CECT 7184</strain>
    </source>
</reference>
<dbReference type="RefSeq" id="WP_290363160.1">
    <property type="nucleotide sequence ID" value="NZ_JAUFQU010000001.1"/>
</dbReference>
<sequence length="52" mass="6385">MTNFFYPFHKKIRCRPDLCWNFFALRNFYKKPIAYNMIATLKFELSSYCSFA</sequence>
<organism evidence="1 2">
    <name type="scientific">Paenimyroides ceti</name>
    <dbReference type="NCBI Taxonomy" id="395087"/>
    <lineage>
        <taxon>Bacteria</taxon>
        <taxon>Pseudomonadati</taxon>
        <taxon>Bacteroidota</taxon>
        <taxon>Flavobacteriia</taxon>
        <taxon>Flavobacteriales</taxon>
        <taxon>Flavobacteriaceae</taxon>
        <taxon>Paenimyroides</taxon>
    </lineage>
</organism>